<name>A0A317X4E5_9EURO</name>
<evidence type="ECO:0000313" key="2">
    <source>
        <dbReference type="Proteomes" id="UP000246702"/>
    </source>
</evidence>
<dbReference type="Proteomes" id="UP000246702">
    <property type="component" value="Unassembled WGS sequence"/>
</dbReference>
<evidence type="ECO:0000313" key="1">
    <source>
        <dbReference type="EMBL" id="PWY93061.1"/>
    </source>
</evidence>
<dbReference type="AlphaFoldDB" id="A0A317X4E5"/>
<sequence>MAIYRVTPFESQKEPDELFRRDGFFIAPNASQKPARMDLSTWTEVNIMPFDIFETLGLELEKTSDVLQPHLAKGDDCIINTVGIARGVLWAFKGKNLAYQTDFYVIREEGWCDVIIGWPTIRNYDMIDHPFFRRRDCLRRQGNAPEWLEELRSLFTARDPSMRPDINDKYGSFNLTYNVSTVAAKKDIHFYRMLVSFHTTVNMMSARVYRDLKLDKKLCQDPLIPVLGYGDCTPIGVAELEWGFNTGKKLYQETFYIVEGIEYDLLLKMPSSALSEASSIG</sequence>
<dbReference type="EMBL" id="MSFK01000007">
    <property type="protein sequence ID" value="PWY93061.1"/>
    <property type="molecule type" value="Genomic_DNA"/>
</dbReference>
<keyword evidence="2" id="KW-1185">Reference proteome</keyword>
<dbReference type="RefSeq" id="XP_025469822.1">
    <property type="nucleotide sequence ID" value="XM_025613166.1"/>
</dbReference>
<accession>A0A317X4E5</accession>
<gene>
    <name evidence="1" type="ORF">BO94DRAFT_544110</name>
</gene>
<organism evidence="1 2">
    <name type="scientific">Aspergillus sclerotioniger CBS 115572</name>
    <dbReference type="NCBI Taxonomy" id="1450535"/>
    <lineage>
        <taxon>Eukaryota</taxon>
        <taxon>Fungi</taxon>
        <taxon>Dikarya</taxon>
        <taxon>Ascomycota</taxon>
        <taxon>Pezizomycotina</taxon>
        <taxon>Eurotiomycetes</taxon>
        <taxon>Eurotiomycetidae</taxon>
        <taxon>Eurotiales</taxon>
        <taxon>Aspergillaceae</taxon>
        <taxon>Aspergillus</taxon>
        <taxon>Aspergillus subgen. Circumdati</taxon>
    </lineage>
</organism>
<dbReference type="GeneID" id="37115309"/>
<dbReference type="CDD" id="cd00303">
    <property type="entry name" value="retropepsin_like"/>
    <property type="match status" value="1"/>
</dbReference>
<reference evidence="1 2" key="1">
    <citation type="submission" date="2016-12" db="EMBL/GenBank/DDBJ databases">
        <title>The genomes of Aspergillus section Nigri reveals drivers in fungal speciation.</title>
        <authorList>
            <consortium name="DOE Joint Genome Institute"/>
            <person name="Vesth T.C."/>
            <person name="Nybo J."/>
            <person name="Theobald S."/>
            <person name="Brandl J."/>
            <person name="Frisvad J.C."/>
            <person name="Nielsen K.F."/>
            <person name="Lyhne E.K."/>
            <person name="Kogle M.E."/>
            <person name="Kuo A."/>
            <person name="Riley R."/>
            <person name="Clum A."/>
            <person name="Nolan M."/>
            <person name="Lipzen A."/>
            <person name="Salamov A."/>
            <person name="Henrissat B."/>
            <person name="Wiebenga A."/>
            <person name="De Vries R.P."/>
            <person name="Grigoriev I.V."/>
            <person name="Mortensen U.H."/>
            <person name="Andersen M.R."/>
            <person name="Baker S.E."/>
        </authorList>
    </citation>
    <scope>NUCLEOTIDE SEQUENCE [LARGE SCALE GENOMIC DNA]</scope>
    <source>
        <strain evidence="1 2">CBS 115572</strain>
    </source>
</reference>
<comment type="caution">
    <text evidence="1">The sequence shown here is derived from an EMBL/GenBank/DDBJ whole genome shotgun (WGS) entry which is preliminary data.</text>
</comment>
<protein>
    <submittedName>
        <fullName evidence="1">Uncharacterized protein</fullName>
    </submittedName>
</protein>
<proteinExistence type="predicted"/>